<dbReference type="InterPro" id="IPR056947">
    <property type="entry name" value="Pepco_dom"/>
</dbReference>
<proteinExistence type="predicted"/>
<feature type="domain" description="Pepco" evidence="2">
    <location>
        <begin position="67"/>
        <end position="145"/>
    </location>
</feature>
<evidence type="ECO:0000313" key="3">
    <source>
        <dbReference type="EMBL" id="GAA0237504.1"/>
    </source>
</evidence>
<dbReference type="RefSeq" id="WP_343822096.1">
    <property type="nucleotide sequence ID" value="NZ_BAAAFN010000020.1"/>
</dbReference>
<dbReference type="Proteomes" id="UP001501176">
    <property type="component" value="Unassembled WGS sequence"/>
</dbReference>
<gene>
    <name evidence="3" type="ORF">GCM10009125_27990</name>
</gene>
<keyword evidence="4" id="KW-1185">Reference proteome</keyword>
<organism evidence="3 4">
    <name type="scientific">Castellaniella daejeonensis</name>
    <dbReference type="NCBI Taxonomy" id="659013"/>
    <lineage>
        <taxon>Bacteria</taxon>
        <taxon>Pseudomonadati</taxon>
        <taxon>Pseudomonadota</taxon>
        <taxon>Betaproteobacteria</taxon>
        <taxon>Burkholderiales</taxon>
        <taxon>Alcaligenaceae</taxon>
        <taxon>Castellaniella</taxon>
    </lineage>
</organism>
<sequence>MATTKKIATAAKTAVKKTSAKKATAKLVARAYKAAPAKKPAAKKALYGAPEPGYKKTPGGVLAPVSHKKTSARNPSESVVPVGKIEKGLKDAFVNVNKVLSDSINSVAEGIQESVEIERIELSLSFNAEGKFIGIGVGGAATIKVCLRPAT</sequence>
<evidence type="ECO:0000313" key="4">
    <source>
        <dbReference type="Proteomes" id="UP001501176"/>
    </source>
</evidence>
<accession>A0ABP3DS69</accession>
<comment type="caution">
    <text evidence="3">The sequence shown here is derived from an EMBL/GenBank/DDBJ whole genome shotgun (WGS) entry which is preliminary data.</text>
</comment>
<name>A0ABP3DS69_9BURK</name>
<evidence type="ECO:0000259" key="2">
    <source>
        <dbReference type="Pfam" id="PF24393"/>
    </source>
</evidence>
<evidence type="ECO:0000256" key="1">
    <source>
        <dbReference type="SAM" id="MobiDB-lite"/>
    </source>
</evidence>
<protein>
    <recommendedName>
        <fullName evidence="2">Pepco domain-containing protein</fullName>
    </recommendedName>
</protein>
<feature type="region of interest" description="Disordered" evidence="1">
    <location>
        <begin position="58"/>
        <end position="79"/>
    </location>
</feature>
<reference evidence="4" key="1">
    <citation type="journal article" date="2019" name="Int. J. Syst. Evol. Microbiol.">
        <title>The Global Catalogue of Microorganisms (GCM) 10K type strain sequencing project: providing services to taxonomists for standard genome sequencing and annotation.</title>
        <authorList>
            <consortium name="The Broad Institute Genomics Platform"/>
            <consortium name="The Broad Institute Genome Sequencing Center for Infectious Disease"/>
            <person name="Wu L."/>
            <person name="Ma J."/>
        </authorList>
    </citation>
    <scope>NUCLEOTIDE SEQUENCE [LARGE SCALE GENOMIC DNA]</scope>
    <source>
        <strain evidence="4">JCM 16240</strain>
    </source>
</reference>
<dbReference type="EMBL" id="BAAAFN010000020">
    <property type="protein sequence ID" value="GAA0237504.1"/>
    <property type="molecule type" value="Genomic_DNA"/>
</dbReference>
<dbReference type="Pfam" id="PF24393">
    <property type="entry name" value="Pepco"/>
    <property type="match status" value="1"/>
</dbReference>